<dbReference type="EMBL" id="JBHRYJ010000005">
    <property type="protein sequence ID" value="MFC3677844.1"/>
    <property type="molecule type" value="Genomic_DNA"/>
</dbReference>
<dbReference type="InterPro" id="IPR036390">
    <property type="entry name" value="WH_DNA-bd_sf"/>
</dbReference>
<keyword evidence="3" id="KW-0238">DNA-binding</keyword>
<dbReference type="InterPro" id="IPR014601">
    <property type="entry name" value="Trans_reg_MarR_HTH"/>
</dbReference>
<reference evidence="4" key="1">
    <citation type="journal article" date="2019" name="Int. J. Syst. Evol. Microbiol.">
        <title>The Global Catalogue of Microorganisms (GCM) 10K type strain sequencing project: providing services to taxonomists for standard genome sequencing and annotation.</title>
        <authorList>
            <consortium name="The Broad Institute Genomics Platform"/>
            <consortium name="The Broad Institute Genome Sequencing Center for Infectious Disease"/>
            <person name="Wu L."/>
            <person name="Ma J."/>
        </authorList>
    </citation>
    <scope>NUCLEOTIDE SEQUENCE [LARGE SCALE GENOMIC DNA]</scope>
    <source>
        <strain evidence="4">KCTC 42182</strain>
    </source>
</reference>
<dbReference type="Pfam" id="PF13463">
    <property type="entry name" value="HTH_27"/>
    <property type="match status" value="1"/>
</dbReference>
<evidence type="ECO:0000313" key="4">
    <source>
        <dbReference type="Proteomes" id="UP001595711"/>
    </source>
</evidence>
<gene>
    <name evidence="3" type="ORF">ACFOOQ_19990</name>
</gene>
<evidence type="ECO:0000313" key="3">
    <source>
        <dbReference type="EMBL" id="MFC3677844.1"/>
    </source>
</evidence>
<dbReference type="InterPro" id="IPR000835">
    <property type="entry name" value="HTH_MarR-typ"/>
</dbReference>
<accession>A0ABV7VK96</accession>
<dbReference type="RefSeq" id="WP_379729447.1">
    <property type="nucleotide sequence ID" value="NZ_JBHRYJ010000005.1"/>
</dbReference>
<comment type="caution">
    <text evidence="3">The sequence shown here is derived from an EMBL/GenBank/DDBJ whole genome shotgun (WGS) entry which is preliminary data.</text>
</comment>
<dbReference type="Gene3D" id="1.10.10.10">
    <property type="entry name" value="Winged helix-like DNA-binding domain superfamily/Winged helix DNA-binding domain"/>
    <property type="match status" value="1"/>
</dbReference>
<dbReference type="PIRSF" id="PIRSF036158">
    <property type="entry name" value="UCP036158_MarR"/>
    <property type="match status" value="1"/>
</dbReference>
<name>A0ABV7VK96_9PROT</name>
<organism evidence="3 4">
    <name type="scientific">Ferrovibrio xuzhouensis</name>
    <dbReference type="NCBI Taxonomy" id="1576914"/>
    <lineage>
        <taxon>Bacteria</taxon>
        <taxon>Pseudomonadati</taxon>
        <taxon>Pseudomonadota</taxon>
        <taxon>Alphaproteobacteria</taxon>
        <taxon>Rhodospirillales</taxon>
        <taxon>Rhodospirillaceae</taxon>
        <taxon>Ferrovibrio</taxon>
    </lineage>
</organism>
<sequence length="198" mass="21530">MTKDRQNRKTAPKSPAPKPAVRAAAAAAPPVARRPIVSSAHLAANSMAELSEFEFALMMANNAFNRWVVRCMNAAGIGDLAALDVLVLHSINHRDRAKRLADICLVLNIEDSHTVNYAVKKLVRTGLVQGEKRGKEIFYSTSAAGHEACLNYRKVREELLIHGVRMLGHPDGDLSHIADIMRALSGIYDQAARAAASL</sequence>
<keyword evidence="4" id="KW-1185">Reference proteome</keyword>
<protein>
    <submittedName>
        <fullName evidence="3">Winged helix DNA-binding protein</fullName>
    </submittedName>
</protein>
<proteinExistence type="predicted"/>
<dbReference type="Proteomes" id="UP001595711">
    <property type="component" value="Unassembled WGS sequence"/>
</dbReference>
<feature type="region of interest" description="Disordered" evidence="1">
    <location>
        <begin position="1"/>
        <end position="21"/>
    </location>
</feature>
<dbReference type="SUPFAM" id="SSF46785">
    <property type="entry name" value="Winged helix' DNA-binding domain"/>
    <property type="match status" value="1"/>
</dbReference>
<dbReference type="InterPro" id="IPR036388">
    <property type="entry name" value="WH-like_DNA-bd_sf"/>
</dbReference>
<dbReference type="GO" id="GO:0003677">
    <property type="term" value="F:DNA binding"/>
    <property type="evidence" value="ECO:0007669"/>
    <property type="project" value="UniProtKB-KW"/>
</dbReference>
<feature type="domain" description="HTH marR-type" evidence="2">
    <location>
        <begin position="81"/>
        <end position="145"/>
    </location>
</feature>
<evidence type="ECO:0000256" key="1">
    <source>
        <dbReference type="SAM" id="MobiDB-lite"/>
    </source>
</evidence>
<evidence type="ECO:0000259" key="2">
    <source>
        <dbReference type="Pfam" id="PF13463"/>
    </source>
</evidence>